<dbReference type="RefSeq" id="WP_066082323.1">
    <property type="nucleotide sequence ID" value="NZ_JALXSQ010000018.1"/>
</dbReference>
<comment type="caution">
    <text evidence="1">The sequence shown here is derived from an EMBL/GenBank/DDBJ whole genome shotgun (WGS) entry which is preliminary data.</text>
</comment>
<sequence length="128" mass="13573">MSYDILFSGTRPILPAMLGEIAEAESTTPLTFQSIDHGTAIAICDATGPVLSLYAPMRVEDESEVDRLFPALSEQLTVPGFLHEAIVTPRAVELGLSLAQRLAKVMSGDVFALAGEDMNEPIDGAPTA</sequence>
<name>A0ABT2HX35_9MICO</name>
<evidence type="ECO:0000313" key="1">
    <source>
        <dbReference type="EMBL" id="MCT2042876.1"/>
    </source>
</evidence>
<organism evidence="1 2">
    <name type="scientific">Pseudoclavibacter albus</name>
    <dbReference type="NCBI Taxonomy" id="272241"/>
    <lineage>
        <taxon>Bacteria</taxon>
        <taxon>Bacillati</taxon>
        <taxon>Actinomycetota</taxon>
        <taxon>Actinomycetes</taxon>
        <taxon>Micrococcales</taxon>
        <taxon>Microbacteriaceae</taxon>
        <taxon>Pseudoclavibacter</taxon>
    </lineage>
</organism>
<keyword evidence="2" id="KW-1185">Reference proteome</keyword>
<protein>
    <recommendedName>
        <fullName evidence="3">DUF4192 family protein</fullName>
    </recommendedName>
</protein>
<dbReference type="EMBL" id="JALXSQ010000018">
    <property type="protein sequence ID" value="MCT2042876.1"/>
    <property type="molecule type" value="Genomic_DNA"/>
</dbReference>
<evidence type="ECO:0008006" key="3">
    <source>
        <dbReference type="Google" id="ProtNLM"/>
    </source>
</evidence>
<accession>A0ABT2HX35</accession>
<evidence type="ECO:0000313" key="2">
    <source>
        <dbReference type="Proteomes" id="UP001525379"/>
    </source>
</evidence>
<proteinExistence type="predicted"/>
<dbReference type="Proteomes" id="UP001525379">
    <property type="component" value="Unassembled WGS sequence"/>
</dbReference>
<reference evidence="1 2" key="1">
    <citation type="submission" date="2022-04" db="EMBL/GenBank/DDBJ databases">
        <title>Human microbiome associated bacterial genomes.</title>
        <authorList>
            <person name="Sandstrom S."/>
            <person name="Salamzade R."/>
            <person name="Kalan L.R."/>
        </authorList>
    </citation>
    <scope>NUCLEOTIDE SEQUENCE [LARGE SCALE GENOMIC DNA]</scope>
    <source>
        <strain evidence="2">p3-SID1799</strain>
    </source>
</reference>
<gene>
    <name evidence="1" type="ORF">M3D15_05955</name>
</gene>